<dbReference type="EMBL" id="JBJQND010000011">
    <property type="protein sequence ID" value="KAL3862098.1"/>
    <property type="molecule type" value="Genomic_DNA"/>
</dbReference>
<feature type="repeat" description="ANK" evidence="3">
    <location>
        <begin position="40"/>
        <end position="72"/>
    </location>
</feature>
<protein>
    <submittedName>
        <fullName evidence="5">Uncharacterized protein</fullName>
    </submittedName>
</protein>
<evidence type="ECO:0000313" key="5">
    <source>
        <dbReference type="EMBL" id="KAL3862098.1"/>
    </source>
</evidence>
<organism evidence="5 6">
    <name type="scientific">Sinanodonta woodiana</name>
    <name type="common">Chinese pond mussel</name>
    <name type="synonym">Anodonta woodiana</name>
    <dbReference type="NCBI Taxonomy" id="1069815"/>
    <lineage>
        <taxon>Eukaryota</taxon>
        <taxon>Metazoa</taxon>
        <taxon>Spiralia</taxon>
        <taxon>Lophotrochozoa</taxon>
        <taxon>Mollusca</taxon>
        <taxon>Bivalvia</taxon>
        <taxon>Autobranchia</taxon>
        <taxon>Heteroconchia</taxon>
        <taxon>Palaeoheterodonta</taxon>
        <taxon>Unionida</taxon>
        <taxon>Unionoidea</taxon>
        <taxon>Unionidae</taxon>
        <taxon>Unioninae</taxon>
        <taxon>Sinanodonta</taxon>
    </lineage>
</organism>
<accession>A0ABD3VM34</accession>
<feature type="region of interest" description="Disordered" evidence="4">
    <location>
        <begin position="603"/>
        <end position="691"/>
    </location>
</feature>
<sequence>MGSLEGTFDTKLNEAVRYGDIEEVKSALSHGYDPNMIGLYQWSAIHEAAHNGEVEILKLLLEKKGNPNKQDYLQSRTAVHYAAERGHVECLDLLVKARGRYDVKDNEGKNCLDVATPECRLILEKQQVQDLMKMSKSKSRKGNDDIQLESTTISPPINTVESLTVNNEDKMPDLGFLHMSVEYHAKKKTLKICVSQISDLLLPPSHASMIHAIYVQAFLQPDKKKESKRKTEEIKVESSQSHVHTTKSGKEVSGQHVFTPVSFKFKRPLEYEGIDKDVVKVKNLQLEVCLIQKFSRKVFLVGMLNMPLRTAVKKIVREKYPLIPCMNYTIPASMKVYSASELQITSSSKVFYSNPNVRVLSSSEISVDSARAVSDSDLKKITTYQTQPSPSIKITMPSESTSPYLDSIVIDSNESVNLNEIYIPMPGELDMEEQISNSESSIKGGNSPRASLEKDGIRTIDMENVSKSKVEKAMSALKGKLPMRSKAVKKLGSNKQDKDEDFEGEEYETVNMSPGIEDWKYYNIKQSGFGKHNKTGQTSSQLKTTAKIPVKADKSTFGSQEVIVPIETVVETRMSENAGMSVVSSKKTLDTVKKKSHQSFTVPEIIVSSPEKTSLKGEDRKKSKEQSRGEKDSDFVTPRNVTINIDDDDISHIKSGGKTHKSKDGDRRKQKSEKRDRHSKSRNSSHEGEVVLNMDVLSESLSDSVVIQLEPSVDALES</sequence>
<evidence type="ECO:0000313" key="6">
    <source>
        <dbReference type="Proteomes" id="UP001634394"/>
    </source>
</evidence>
<proteinExistence type="predicted"/>
<dbReference type="InterPro" id="IPR050776">
    <property type="entry name" value="Ank_Repeat/CDKN_Inhibitor"/>
</dbReference>
<evidence type="ECO:0000256" key="3">
    <source>
        <dbReference type="PROSITE-ProRule" id="PRU00023"/>
    </source>
</evidence>
<evidence type="ECO:0000256" key="2">
    <source>
        <dbReference type="ARBA" id="ARBA00023043"/>
    </source>
</evidence>
<evidence type="ECO:0000256" key="4">
    <source>
        <dbReference type="SAM" id="MobiDB-lite"/>
    </source>
</evidence>
<feature type="compositionally biased region" description="Basic residues" evidence="4">
    <location>
        <begin position="668"/>
        <end position="683"/>
    </location>
</feature>
<name>A0ABD3VM34_SINWO</name>
<dbReference type="SMART" id="SM00248">
    <property type="entry name" value="ANK"/>
    <property type="match status" value="3"/>
</dbReference>
<keyword evidence="6" id="KW-1185">Reference proteome</keyword>
<dbReference type="Pfam" id="PF12796">
    <property type="entry name" value="Ank_2"/>
    <property type="match status" value="1"/>
</dbReference>
<dbReference type="PANTHER" id="PTHR24201">
    <property type="entry name" value="ANK_REP_REGION DOMAIN-CONTAINING PROTEIN"/>
    <property type="match status" value="1"/>
</dbReference>
<gene>
    <name evidence="5" type="ORF">ACJMK2_008092</name>
</gene>
<feature type="compositionally biased region" description="Basic and acidic residues" evidence="4">
    <location>
        <begin position="226"/>
        <end position="236"/>
    </location>
</feature>
<dbReference type="PROSITE" id="PS50297">
    <property type="entry name" value="ANK_REP_REGION"/>
    <property type="match status" value="2"/>
</dbReference>
<dbReference type="Gene3D" id="1.25.40.20">
    <property type="entry name" value="Ankyrin repeat-containing domain"/>
    <property type="match status" value="1"/>
</dbReference>
<dbReference type="AlphaFoldDB" id="A0ABD3VM34"/>
<keyword evidence="1" id="KW-0677">Repeat</keyword>
<dbReference type="PROSITE" id="PS50088">
    <property type="entry name" value="ANK_REPEAT"/>
    <property type="match status" value="2"/>
</dbReference>
<dbReference type="Proteomes" id="UP001634394">
    <property type="component" value="Unassembled WGS sequence"/>
</dbReference>
<dbReference type="PANTHER" id="PTHR24201:SF15">
    <property type="entry name" value="ANKYRIN REPEAT DOMAIN-CONTAINING PROTEIN 66"/>
    <property type="match status" value="1"/>
</dbReference>
<dbReference type="InterPro" id="IPR035892">
    <property type="entry name" value="C2_domain_sf"/>
</dbReference>
<feature type="region of interest" description="Disordered" evidence="4">
    <location>
        <begin position="226"/>
        <end position="249"/>
    </location>
</feature>
<dbReference type="InterPro" id="IPR036770">
    <property type="entry name" value="Ankyrin_rpt-contain_sf"/>
</dbReference>
<feature type="repeat" description="ANK" evidence="3">
    <location>
        <begin position="74"/>
        <end position="106"/>
    </location>
</feature>
<dbReference type="InterPro" id="IPR002110">
    <property type="entry name" value="Ankyrin_rpt"/>
</dbReference>
<keyword evidence="2 3" id="KW-0040">ANK repeat</keyword>
<evidence type="ECO:0000256" key="1">
    <source>
        <dbReference type="ARBA" id="ARBA00022737"/>
    </source>
</evidence>
<comment type="caution">
    <text evidence="5">The sequence shown here is derived from an EMBL/GenBank/DDBJ whole genome shotgun (WGS) entry which is preliminary data.</text>
</comment>
<reference evidence="5 6" key="1">
    <citation type="submission" date="2024-11" db="EMBL/GenBank/DDBJ databases">
        <title>Chromosome-level genome assembly of the freshwater bivalve Anodonta woodiana.</title>
        <authorList>
            <person name="Chen X."/>
        </authorList>
    </citation>
    <scope>NUCLEOTIDE SEQUENCE [LARGE SCALE GENOMIC DNA]</scope>
    <source>
        <strain evidence="5">MN2024</strain>
        <tissue evidence="5">Gills</tissue>
    </source>
</reference>
<feature type="compositionally biased region" description="Basic and acidic residues" evidence="4">
    <location>
        <begin position="613"/>
        <end position="634"/>
    </location>
</feature>
<dbReference type="SUPFAM" id="SSF48403">
    <property type="entry name" value="Ankyrin repeat"/>
    <property type="match status" value="1"/>
</dbReference>
<dbReference type="Gene3D" id="2.60.40.150">
    <property type="entry name" value="C2 domain"/>
    <property type="match status" value="1"/>
</dbReference>